<proteinExistence type="predicted"/>
<dbReference type="EMBL" id="LCRX01000006">
    <property type="protein sequence ID" value="KKW42570.1"/>
    <property type="molecule type" value="Genomic_DNA"/>
</dbReference>
<accession>A0A0G1YH80</accession>
<dbReference type="Proteomes" id="UP000033870">
    <property type="component" value="Unassembled WGS sequence"/>
</dbReference>
<dbReference type="AlphaFoldDB" id="A0A0G1YH80"/>
<evidence type="ECO:0000313" key="1">
    <source>
        <dbReference type="EMBL" id="KKW42570.1"/>
    </source>
</evidence>
<name>A0A0G1YH80_9BACT</name>
<gene>
    <name evidence="1" type="ORF">UY92_C0006G0131</name>
</gene>
<reference evidence="1 2" key="1">
    <citation type="journal article" date="2015" name="Nature">
        <title>rRNA introns, odd ribosomes, and small enigmatic genomes across a large radiation of phyla.</title>
        <authorList>
            <person name="Brown C.T."/>
            <person name="Hug L.A."/>
            <person name="Thomas B.C."/>
            <person name="Sharon I."/>
            <person name="Castelle C.J."/>
            <person name="Singh A."/>
            <person name="Wilkins M.J."/>
            <person name="Williams K.H."/>
            <person name="Banfield J.F."/>
        </authorList>
    </citation>
    <scope>NUCLEOTIDE SEQUENCE [LARGE SCALE GENOMIC DNA]</scope>
</reference>
<organism evidence="1 2">
    <name type="scientific">Candidatus Magasanikbacteria bacterium GW2011_GWA2_56_11</name>
    <dbReference type="NCBI Taxonomy" id="1619044"/>
    <lineage>
        <taxon>Bacteria</taxon>
        <taxon>Candidatus Magasanikiibacteriota</taxon>
    </lineage>
</organism>
<protein>
    <submittedName>
        <fullName evidence="1">Uncharacterized protein</fullName>
    </submittedName>
</protein>
<sequence length="37" mass="4440">MLALLNDFRTFDWAEEYKYPTVVLDQMKGLLAKYENL</sequence>
<evidence type="ECO:0000313" key="2">
    <source>
        <dbReference type="Proteomes" id="UP000033870"/>
    </source>
</evidence>
<comment type="caution">
    <text evidence="1">The sequence shown here is derived from an EMBL/GenBank/DDBJ whole genome shotgun (WGS) entry which is preliminary data.</text>
</comment>